<dbReference type="PANTHER" id="PTHR23248:SF9">
    <property type="entry name" value="PHOSPHOLIPID SCRAMBLASE"/>
    <property type="match status" value="1"/>
</dbReference>
<evidence type="ECO:0000313" key="4">
    <source>
        <dbReference type="Proteomes" id="UP001224775"/>
    </source>
</evidence>
<gene>
    <name evidence="3" type="ORF">QTG54_007219</name>
</gene>
<dbReference type="AlphaFoldDB" id="A0AAD8YA94"/>
<dbReference type="PANTHER" id="PTHR23248">
    <property type="entry name" value="PHOSPHOLIPID SCRAMBLASE-RELATED"/>
    <property type="match status" value="1"/>
</dbReference>
<sequence length="296" mass="32505">MEYIAMDTLRDGPVADLLHDTEKLIVKQKFEAVEAMANAAANAVNLDALGNLGEVANKYDVYTDNGGDKFRVVEQSDYCGLTGRCCCNPNHKLKLHVYAPEVSPKDEVMVFDRPCKCGQCCACCQCCQQEMIVNNGTGRDQVGYIKQPFLGGGFSPKLQVMERDGDDPYCTIESDATCCIAGMCCDHTFRIKDHDGNEIGKIVKQKPSSFQEVATELASDSDVFAIEFNKDLDVNKKATLFGALYLIDYMFFENEGEANVDVVNQKVSYKLCDLYCCGCTCPCKISCGGKDSGDSN</sequence>
<dbReference type="GO" id="GO:0005886">
    <property type="term" value="C:plasma membrane"/>
    <property type="evidence" value="ECO:0007669"/>
    <property type="project" value="TreeGrafter"/>
</dbReference>
<organism evidence="3 4">
    <name type="scientific">Skeletonema marinoi</name>
    <dbReference type="NCBI Taxonomy" id="267567"/>
    <lineage>
        <taxon>Eukaryota</taxon>
        <taxon>Sar</taxon>
        <taxon>Stramenopiles</taxon>
        <taxon>Ochrophyta</taxon>
        <taxon>Bacillariophyta</taxon>
        <taxon>Coscinodiscophyceae</taxon>
        <taxon>Thalassiosirophycidae</taxon>
        <taxon>Thalassiosirales</taxon>
        <taxon>Skeletonemataceae</taxon>
        <taxon>Skeletonema</taxon>
        <taxon>Skeletonema marinoi-dohrnii complex</taxon>
    </lineage>
</organism>
<dbReference type="GO" id="GO:0017128">
    <property type="term" value="F:phospholipid scramblase activity"/>
    <property type="evidence" value="ECO:0007669"/>
    <property type="project" value="InterPro"/>
</dbReference>
<reference evidence="3" key="1">
    <citation type="submission" date="2023-06" db="EMBL/GenBank/DDBJ databases">
        <title>Survivors Of The Sea: Transcriptome response of Skeletonema marinoi to long-term dormancy.</title>
        <authorList>
            <person name="Pinder M.I.M."/>
            <person name="Kourtchenko O."/>
            <person name="Robertson E.K."/>
            <person name="Larsson T."/>
            <person name="Maumus F."/>
            <person name="Osuna-Cruz C.M."/>
            <person name="Vancaester E."/>
            <person name="Stenow R."/>
            <person name="Vandepoele K."/>
            <person name="Ploug H."/>
            <person name="Bruchert V."/>
            <person name="Godhe A."/>
            <person name="Topel M."/>
        </authorList>
    </citation>
    <scope>NUCLEOTIDE SEQUENCE</scope>
    <source>
        <strain evidence="3">R05AC</strain>
    </source>
</reference>
<dbReference type="InterPro" id="IPR005552">
    <property type="entry name" value="Scramblase"/>
</dbReference>
<dbReference type="Proteomes" id="UP001224775">
    <property type="component" value="Unassembled WGS sequence"/>
</dbReference>
<name>A0AAD8YA94_9STRA</name>
<proteinExistence type="inferred from homology"/>
<evidence type="ECO:0000256" key="2">
    <source>
        <dbReference type="RuleBase" id="RU363116"/>
    </source>
</evidence>
<dbReference type="EMBL" id="JATAAI010000012">
    <property type="protein sequence ID" value="KAK1741646.1"/>
    <property type="molecule type" value="Genomic_DNA"/>
</dbReference>
<dbReference type="Pfam" id="PF03803">
    <property type="entry name" value="Scramblase"/>
    <property type="match status" value="1"/>
</dbReference>
<keyword evidence="4" id="KW-1185">Reference proteome</keyword>
<comment type="caution">
    <text evidence="3">The sequence shown here is derived from an EMBL/GenBank/DDBJ whole genome shotgun (WGS) entry which is preliminary data.</text>
</comment>
<evidence type="ECO:0000256" key="1">
    <source>
        <dbReference type="ARBA" id="ARBA00005350"/>
    </source>
</evidence>
<protein>
    <recommendedName>
        <fullName evidence="2">Phospholipid scramblase</fullName>
    </recommendedName>
</protein>
<evidence type="ECO:0000313" key="3">
    <source>
        <dbReference type="EMBL" id="KAK1741646.1"/>
    </source>
</evidence>
<comment type="similarity">
    <text evidence="1 2">Belongs to the phospholipid scramblase family.</text>
</comment>
<accession>A0AAD8YA94</accession>